<evidence type="ECO:0000313" key="3">
    <source>
        <dbReference type="Proteomes" id="UP001519460"/>
    </source>
</evidence>
<feature type="compositionally biased region" description="Polar residues" evidence="1">
    <location>
        <begin position="31"/>
        <end position="45"/>
    </location>
</feature>
<dbReference type="AlphaFoldDB" id="A0ABD0LRB3"/>
<organism evidence="2 3">
    <name type="scientific">Batillaria attramentaria</name>
    <dbReference type="NCBI Taxonomy" id="370345"/>
    <lineage>
        <taxon>Eukaryota</taxon>
        <taxon>Metazoa</taxon>
        <taxon>Spiralia</taxon>
        <taxon>Lophotrochozoa</taxon>
        <taxon>Mollusca</taxon>
        <taxon>Gastropoda</taxon>
        <taxon>Caenogastropoda</taxon>
        <taxon>Sorbeoconcha</taxon>
        <taxon>Cerithioidea</taxon>
        <taxon>Batillariidae</taxon>
        <taxon>Batillaria</taxon>
    </lineage>
</organism>
<comment type="caution">
    <text evidence="2">The sequence shown here is derived from an EMBL/GenBank/DDBJ whole genome shotgun (WGS) entry which is preliminary data.</text>
</comment>
<name>A0ABD0LRB3_9CAEN</name>
<feature type="compositionally biased region" description="Basic and acidic residues" evidence="1">
    <location>
        <begin position="7"/>
        <end position="27"/>
    </location>
</feature>
<proteinExistence type="predicted"/>
<sequence length="68" mass="7387">MDCANESQKEEKMESDAAREIPVEGRLSRSPIGSTTGPPYTKTNTVDVTEKKAHAEPQHESALKSSLS</sequence>
<keyword evidence="3" id="KW-1185">Reference proteome</keyword>
<dbReference type="Proteomes" id="UP001519460">
    <property type="component" value="Unassembled WGS sequence"/>
</dbReference>
<protein>
    <submittedName>
        <fullName evidence="2">Uncharacterized protein</fullName>
    </submittedName>
</protein>
<accession>A0ABD0LRB3</accession>
<evidence type="ECO:0000256" key="1">
    <source>
        <dbReference type="SAM" id="MobiDB-lite"/>
    </source>
</evidence>
<feature type="region of interest" description="Disordered" evidence="1">
    <location>
        <begin position="1"/>
        <end position="45"/>
    </location>
</feature>
<reference evidence="2 3" key="1">
    <citation type="journal article" date="2023" name="Sci. Data">
        <title>Genome assembly of the Korean intertidal mud-creeper Batillaria attramentaria.</title>
        <authorList>
            <person name="Patra A.K."/>
            <person name="Ho P.T."/>
            <person name="Jun S."/>
            <person name="Lee S.J."/>
            <person name="Kim Y."/>
            <person name="Won Y.J."/>
        </authorList>
    </citation>
    <scope>NUCLEOTIDE SEQUENCE [LARGE SCALE GENOMIC DNA]</scope>
    <source>
        <strain evidence="2">Wonlab-2016</strain>
    </source>
</reference>
<evidence type="ECO:0000313" key="2">
    <source>
        <dbReference type="EMBL" id="KAK7502075.1"/>
    </source>
</evidence>
<dbReference type="EMBL" id="JACVVK020000028">
    <property type="protein sequence ID" value="KAK7502075.1"/>
    <property type="molecule type" value="Genomic_DNA"/>
</dbReference>
<gene>
    <name evidence="2" type="ORF">BaRGS_00006827</name>
</gene>